<sequence length="925" mass="98811">MSFLSRQRSLNQQHNFPSSKNTGKPLPALPPFDPVENIPVRKQKSQQNEKYATVEGSPNTGAGRNRLIRRVSSIFRPSSLKRKTGQFATHLHLRSATASPAGSPSQKQGSHPPSAFAAYSATGCSSEDTHYDSDVDDIRRPSGLGRSASFTSHRSMPMTPTTLASPQTSPEQEDSAEYVRSRTSSSPNLLRSLSQKAKNKFRPKRASISHIPSPVIVSELPPSPPLPPKSKQSLHPPPVQRAADSSCRLPVEVLDVVLLHLPRKHVCRLARISRAFSLNVRLVLYQTLDFQTLSGSQVEKLVALLASRRDLSELVVELSCTTWPTFFNAGRHSFSVPASATPPDRENQLRNTLLTATFTLALQRMSNLINLTLPCFDLSLLSQHSAFGLRHLTFMNHTMSTEEATSLFTWLDGQINITSLSLPNLEDYQVAPMPIHPHLIPAPPATTMADDQTGRRPDGNQANRVSDSASVTPTYYLDTPAPLTGTNGGSPFTQNNPYLRVSPITSPVPSPMVAGFGNVPAAAVSSTSLVSPGITYDSSTLLPKLTTLHATPGFLAYLVPQTGVSSSAASTYSTSLLQPSTTENAGMERLGRPLLRKVSLNISTNLYDGLRPSAVMTRLRGIEQLEIRFCESVDRRTVEKVVTVVSSALGAGGAHSSSGSGSSASGSCESTEEPRGLKSLRISFKSESALSKGMEDMVFRTLQATLSRYARLEQLDVTFSSSRFGPAKPLPLSPLNISVANASMGAGIKSTIVSNTPTINDIVLNGVVEGQFTPQEPDRQHLSPGHLGADVDPDRLSVSTGVMNKGYKFPSISATPSPTAQSFVTAKGGSGASSTRSSKIFVSDVSGDGSDGSSTPVAVTTTVVAAAAAGLGGLAVSDDQRSFVSSVGSYCYSVSDQPQGKMEMWARQCPSLKSVAVGGVRWTSE</sequence>
<dbReference type="Proteomes" id="UP000307440">
    <property type="component" value="Unassembled WGS sequence"/>
</dbReference>
<dbReference type="OrthoDB" id="3259156at2759"/>
<feature type="compositionally biased region" description="Polar residues" evidence="1">
    <location>
        <begin position="45"/>
        <end position="62"/>
    </location>
</feature>
<evidence type="ECO:0000313" key="3">
    <source>
        <dbReference type="Proteomes" id="UP000307440"/>
    </source>
</evidence>
<reference evidence="2 3" key="1">
    <citation type="journal article" date="2019" name="Nat. Ecol. Evol.">
        <title>Megaphylogeny resolves global patterns of mushroom evolution.</title>
        <authorList>
            <person name="Varga T."/>
            <person name="Krizsan K."/>
            <person name="Foldi C."/>
            <person name="Dima B."/>
            <person name="Sanchez-Garcia M."/>
            <person name="Sanchez-Ramirez S."/>
            <person name="Szollosi G.J."/>
            <person name="Szarkandi J.G."/>
            <person name="Papp V."/>
            <person name="Albert L."/>
            <person name="Andreopoulos W."/>
            <person name="Angelini C."/>
            <person name="Antonin V."/>
            <person name="Barry K.W."/>
            <person name="Bougher N.L."/>
            <person name="Buchanan P."/>
            <person name="Buyck B."/>
            <person name="Bense V."/>
            <person name="Catcheside P."/>
            <person name="Chovatia M."/>
            <person name="Cooper J."/>
            <person name="Damon W."/>
            <person name="Desjardin D."/>
            <person name="Finy P."/>
            <person name="Geml J."/>
            <person name="Haridas S."/>
            <person name="Hughes K."/>
            <person name="Justo A."/>
            <person name="Karasinski D."/>
            <person name="Kautmanova I."/>
            <person name="Kiss B."/>
            <person name="Kocsube S."/>
            <person name="Kotiranta H."/>
            <person name="LaButti K.M."/>
            <person name="Lechner B.E."/>
            <person name="Liimatainen K."/>
            <person name="Lipzen A."/>
            <person name="Lukacs Z."/>
            <person name="Mihaltcheva S."/>
            <person name="Morgado L.N."/>
            <person name="Niskanen T."/>
            <person name="Noordeloos M.E."/>
            <person name="Ohm R.A."/>
            <person name="Ortiz-Santana B."/>
            <person name="Ovrebo C."/>
            <person name="Racz N."/>
            <person name="Riley R."/>
            <person name="Savchenko A."/>
            <person name="Shiryaev A."/>
            <person name="Soop K."/>
            <person name="Spirin V."/>
            <person name="Szebenyi C."/>
            <person name="Tomsovsky M."/>
            <person name="Tulloss R.E."/>
            <person name="Uehling J."/>
            <person name="Grigoriev I.V."/>
            <person name="Vagvolgyi C."/>
            <person name="Papp T."/>
            <person name="Martin F.M."/>
            <person name="Miettinen O."/>
            <person name="Hibbett D.S."/>
            <person name="Nagy L.G."/>
        </authorList>
    </citation>
    <scope>NUCLEOTIDE SEQUENCE [LARGE SCALE GENOMIC DNA]</scope>
    <source>
        <strain evidence="2 3">CBS 121175</strain>
    </source>
</reference>
<feature type="compositionally biased region" description="Basic and acidic residues" evidence="1">
    <location>
        <begin position="127"/>
        <end position="140"/>
    </location>
</feature>
<feature type="compositionally biased region" description="Polar residues" evidence="1">
    <location>
        <begin position="96"/>
        <end position="111"/>
    </location>
</feature>
<feature type="compositionally biased region" description="Polar residues" evidence="1">
    <location>
        <begin position="181"/>
        <end position="196"/>
    </location>
</feature>
<feature type="region of interest" description="Disordered" evidence="1">
    <location>
        <begin position="815"/>
        <end position="837"/>
    </location>
</feature>
<feature type="region of interest" description="Disordered" evidence="1">
    <location>
        <begin position="650"/>
        <end position="674"/>
    </location>
</feature>
<feature type="compositionally biased region" description="Basic residues" evidence="1">
    <location>
        <begin position="197"/>
        <end position="207"/>
    </location>
</feature>
<feature type="compositionally biased region" description="Polar residues" evidence="1">
    <location>
        <begin position="460"/>
        <end position="471"/>
    </location>
</feature>
<accession>A0A5C3KUY7</accession>
<dbReference type="EMBL" id="ML210200">
    <property type="protein sequence ID" value="TFK24471.1"/>
    <property type="molecule type" value="Genomic_DNA"/>
</dbReference>
<dbReference type="CDD" id="cd09917">
    <property type="entry name" value="F-box_SF"/>
    <property type="match status" value="1"/>
</dbReference>
<dbReference type="SUPFAM" id="SSF81383">
    <property type="entry name" value="F-box domain"/>
    <property type="match status" value="1"/>
</dbReference>
<feature type="compositionally biased region" description="Polar residues" evidence="1">
    <location>
        <begin position="1"/>
        <end position="22"/>
    </location>
</feature>
<evidence type="ECO:0000256" key="1">
    <source>
        <dbReference type="SAM" id="MobiDB-lite"/>
    </source>
</evidence>
<dbReference type="STRING" id="230819.A0A5C3KUY7"/>
<organism evidence="2 3">
    <name type="scientific">Coprinopsis marcescibilis</name>
    <name type="common">Agaric fungus</name>
    <name type="synonym">Psathyrella marcescibilis</name>
    <dbReference type="NCBI Taxonomy" id="230819"/>
    <lineage>
        <taxon>Eukaryota</taxon>
        <taxon>Fungi</taxon>
        <taxon>Dikarya</taxon>
        <taxon>Basidiomycota</taxon>
        <taxon>Agaricomycotina</taxon>
        <taxon>Agaricomycetes</taxon>
        <taxon>Agaricomycetidae</taxon>
        <taxon>Agaricales</taxon>
        <taxon>Agaricineae</taxon>
        <taxon>Psathyrellaceae</taxon>
        <taxon>Coprinopsis</taxon>
    </lineage>
</organism>
<feature type="compositionally biased region" description="Low complexity" evidence="1">
    <location>
        <begin position="208"/>
        <end position="220"/>
    </location>
</feature>
<feature type="region of interest" description="Disordered" evidence="1">
    <location>
        <begin position="95"/>
        <end position="242"/>
    </location>
</feature>
<dbReference type="AlphaFoldDB" id="A0A5C3KUY7"/>
<feature type="compositionally biased region" description="Polar residues" evidence="1">
    <location>
        <begin position="815"/>
        <end position="824"/>
    </location>
</feature>
<dbReference type="InterPro" id="IPR036047">
    <property type="entry name" value="F-box-like_dom_sf"/>
</dbReference>
<feature type="compositionally biased region" description="Low complexity" evidence="1">
    <location>
        <begin position="650"/>
        <end position="667"/>
    </location>
</feature>
<evidence type="ECO:0000313" key="2">
    <source>
        <dbReference type="EMBL" id="TFK24471.1"/>
    </source>
</evidence>
<name>A0A5C3KUY7_COPMA</name>
<protein>
    <recommendedName>
        <fullName evidence="4">F-box domain-containing protein</fullName>
    </recommendedName>
</protein>
<feature type="region of interest" description="Disordered" evidence="1">
    <location>
        <begin position="1"/>
        <end position="65"/>
    </location>
</feature>
<feature type="compositionally biased region" description="Polar residues" evidence="1">
    <location>
        <begin position="148"/>
        <end position="170"/>
    </location>
</feature>
<evidence type="ECO:0008006" key="4">
    <source>
        <dbReference type="Google" id="ProtNLM"/>
    </source>
</evidence>
<feature type="region of interest" description="Disordered" evidence="1">
    <location>
        <begin position="443"/>
        <end position="471"/>
    </location>
</feature>
<keyword evidence="3" id="KW-1185">Reference proteome</keyword>
<gene>
    <name evidence="2" type="ORF">FA15DRAFT_669568</name>
</gene>
<proteinExistence type="predicted"/>